<accession>A0A2H4SHG0</accession>
<proteinExistence type="predicted"/>
<evidence type="ECO:0000313" key="4">
    <source>
        <dbReference type="EMBL" id="ATY62529.1"/>
    </source>
</evidence>
<evidence type="ECO:0000256" key="2">
    <source>
        <dbReference type="ARBA" id="ARBA00015963"/>
    </source>
</evidence>
<dbReference type="GO" id="GO:0160107">
    <property type="term" value="F:tRNA (adenine(58)-N1)-methyltransferase activity"/>
    <property type="evidence" value="ECO:0007669"/>
    <property type="project" value="UniProtKB-EC"/>
</dbReference>
<dbReference type="EC" id="2.1.1.220" evidence="1"/>
<dbReference type="InterPro" id="IPR029063">
    <property type="entry name" value="SAM-dependent_MTases_sf"/>
</dbReference>
<gene>
    <name evidence="4" type="ORF">A9K55_009319</name>
</gene>
<protein>
    <recommendedName>
        <fullName evidence="2">tRNA (adenine(58)-N(1))-methyltransferase catalytic subunit TRM61</fullName>
        <ecNumber evidence="1">2.1.1.220</ecNumber>
    </recommendedName>
    <alternativeName>
        <fullName evidence="3">tRNA(m1A58)-methyltransferase subunit TRM61</fullName>
    </alternativeName>
</protein>
<dbReference type="GO" id="GO:0005739">
    <property type="term" value="C:mitochondrion"/>
    <property type="evidence" value="ECO:0007669"/>
    <property type="project" value="TreeGrafter"/>
</dbReference>
<dbReference type="GO" id="GO:0030488">
    <property type="term" value="P:tRNA methylation"/>
    <property type="evidence" value="ECO:0007669"/>
    <property type="project" value="InterPro"/>
</dbReference>
<dbReference type="VEuPathDB" id="FungiDB:A9K55_009319"/>
<name>A0A2H4SHG0_CORMI</name>
<dbReference type="PANTHER" id="PTHR12133">
    <property type="entry name" value="TRNA (ADENINE(58)-N(1))-METHYLTRANSFERASE"/>
    <property type="match status" value="1"/>
</dbReference>
<dbReference type="SUPFAM" id="SSF53335">
    <property type="entry name" value="S-adenosyl-L-methionine-dependent methyltransferases"/>
    <property type="match status" value="1"/>
</dbReference>
<dbReference type="AlphaFoldDB" id="A0A2H4SHG0"/>
<evidence type="ECO:0000313" key="5">
    <source>
        <dbReference type="Proteomes" id="UP000323067"/>
    </source>
</evidence>
<dbReference type="Proteomes" id="UP000323067">
    <property type="component" value="Chromosome vii"/>
</dbReference>
<dbReference type="EMBL" id="CP023324">
    <property type="protein sequence ID" value="ATY62529.1"/>
    <property type="molecule type" value="Genomic_DNA"/>
</dbReference>
<reference evidence="4 5" key="1">
    <citation type="journal article" date="2017" name="BMC Genomics">
        <title>Chromosome level assembly and secondary metabolite potential of the parasitic fungus Cordyceps militaris.</title>
        <authorList>
            <person name="Kramer G.J."/>
            <person name="Nodwell J.R."/>
        </authorList>
    </citation>
    <scope>NUCLEOTIDE SEQUENCE [LARGE SCALE GENOMIC DNA]</scope>
    <source>
        <strain evidence="4 5">ATCC 34164</strain>
    </source>
</reference>
<dbReference type="PROSITE" id="PS51620">
    <property type="entry name" value="SAM_TRM61"/>
    <property type="match status" value="1"/>
</dbReference>
<dbReference type="OrthoDB" id="5585464at2759"/>
<evidence type="ECO:0000256" key="1">
    <source>
        <dbReference type="ARBA" id="ARBA00012796"/>
    </source>
</evidence>
<evidence type="ECO:0000256" key="3">
    <source>
        <dbReference type="ARBA" id="ARBA00033309"/>
    </source>
</evidence>
<dbReference type="InterPro" id="IPR014816">
    <property type="entry name" value="tRNA_MeTrfase_Gcd14"/>
</dbReference>
<organism evidence="4 5">
    <name type="scientific">Cordyceps militaris</name>
    <name type="common">Caterpillar fungus</name>
    <name type="synonym">Clavaria militaris</name>
    <dbReference type="NCBI Taxonomy" id="73501"/>
    <lineage>
        <taxon>Eukaryota</taxon>
        <taxon>Fungi</taxon>
        <taxon>Dikarya</taxon>
        <taxon>Ascomycota</taxon>
        <taxon>Pezizomycotina</taxon>
        <taxon>Sordariomycetes</taxon>
        <taxon>Hypocreomycetidae</taxon>
        <taxon>Hypocreales</taxon>
        <taxon>Cordycipitaceae</taxon>
        <taxon>Cordyceps</taxon>
    </lineage>
</organism>
<dbReference type="GO" id="GO:0031515">
    <property type="term" value="C:tRNA (m1A) methyltransferase complex"/>
    <property type="evidence" value="ECO:0007669"/>
    <property type="project" value="InterPro"/>
</dbReference>
<dbReference type="PANTHER" id="PTHR12133:SF1">
    <property type="entry name" value="TRNA (ADENINE(58)-N(1))-METHYLTRANSFERASE, MITOCHONDRIAL"/>
    <property type="match status" value="1"/>
</dbReference>
<keyword evidence="4" id="KW-0489">Methyltransferase</keyword>
<keyword evidence="4" id="KW-0808">Transferase</keyword>
<dbReference type="Gene3D" id="3.40.50.150">
    <property type="entry name" value="Vaccinia Virus protein VP39"/>
    <property type="match status" value="1"/>
</dbReference>
<sequence>MLATHSCRASPTLTRTTWKRFSSSYRTVKGFPLPPASLPSHATNHTHKEFDVLFLRQQGAKFPKWHLTPPIRRDTRVRLSYGASVAASDLLGKQILDRTVDDQGRAVAIHEPTLASYIVNSERSATPIYPSDADTIVSLLDINVTRPGEDDGPAEAPFEVFEAGTGMGSLSLHIARALHAANPPVPAALRLALRSSPLARSVAGNVLDLDAASAALLAAYRASRRAVLHTLDRSGKHTRAAYKLVRHFRRAQYLADMDFHVGSVDAYVSARLAASAGAPVFARAVLDLPAAHAHADALVRALHPNGVLVVFNPSVSQVAEFQAWALERQLPLQLEKVLELPTTSTADGVRDGGCGGRHWDVKIVKPKPVPPMEEGLEDGVEDECPTESEPVVVMRPKVGGRVAGGGFVAVYRKWPAGTNRQPAAKPETEPEP</sequence>